<evidence type="ECO:0000256" key="2">
    <source>
        <dbReference type="ARBA" id="ARBA00022679"/>
    </source>
</evidence>
<organism evidence="6 7">
    <name type="scientific">Ficus carica</name>
    <name type="common">Common fig</name>
    <dbReference type="NCBI Taxonomy" id="3494"/>
    <lineage>
        <taxon>Eukaryota</taxon>
        <taxon>Viridiplantae</taxon>
        <taxon>Streptophyta</taxon>
        <taxon>Embryophyta</taxon>
        <taxon>Tracheophyta</taxon>
        <taxon>Spermatophyta</taxon>
        <taxon>Magnoliopsida</taxon>
        <taxon>eudicotyledons</taxon>
        <taxon>Gunneridae</taxon>
        <taxon>Pentapetalae</taxon>
        <taxon>rosids</taxon>
        <taxon>fabids</taxon>
        <taxon>Rosales</taxon>
        <taxon>Moraceae</taxon>
        <taxon>Ficeae</taxon>
        <taxon>Ficus</taxon>
    </lineage>
</organism>
<evidence type="ECO:0000256" key="4">
    <source>
        <dbReference type="SAM" id="MobiDB-lite"/>
    </source>
</evidence>
<comment type="similarity">
    <text evidence="1 3">Belongs to the sulfotransferase 1 family.</text>
</comment>
<dbReference type="EMBL" id="BTGU01000013">
    <property type="protein sequence ID" value="GMN42057.1"/>
    <property type="molecule type" value="Genomic_DNA"/>
</dbReference>
<dbReference type="PANTHER" id="PTHR11783">
    <property type="entry name" value="SULFOTRANSFERASE SULT"/>
    <property type="match status" value="1"/>
</dbReference>
<dbReference type="Proteomes" id="UP001187192">
    <property type="component" value="Unassembled WGS sequence"/>
</dbReference>
<dbReference type="SUPFAM" id="SSF52540">
    <property type="entry name" value="P-loop containing nucleoside triphosphate hydrolases"/>
    <property type="match status" value="1"/>
</dbReference>
<sequence length="379" mass="43185">MSLHNREIEERNRGGCSPSRGTPSPGGVPAVMRFGRGPLAVTRSGGGGTCRQQWRACLSGSWVVQFVVRQRCRRGWRMSSAGRSGRSRLRECEKERINQEEIQGVLSCQKHFQSRHSDILLVSTPKSGTTWLKAITFSLVNRTTFPDPKHHPLLTTNPHVLVPFLELDLFIDNENRLPNLSSSCPRLFSTHLPYVSLPESVKSSACKLVYLCRNPKDAFVSLWHFTNRLRPESWGENSMEEAFEKFCRGVSLYGPFWDHSLGYWKESLERPEKVLFLRFEDMKRAPAFYVRKLADFIGCPFSQEEEAKNVIGNILELCCFESLSNLEVNKNGKLSSGEENKAFFRRGEVGDWVNYLTDEMAEKLDSTVQQKLHGSGLKF</sequence>
<keyword evidence="2 3" id="KW-0808">Transferase</keyword>
<reference evidence="6" key="1">
    <citation type="submission" date="2023-07" db="EMBL/GenBank/DDBJ databases">
        <title>draft genome sequence of fig (Ficus carica).</title>
        <authorList>
            <person name="Takahashi T."/>
            <person name="Nishimura K."/>
        </authorList>
    </citation>
    <scope>NUCLEOTIDE SEQUENCE</scope>
</reference>
<comment type="caution">
    <text evidence="6">The sequence shown here is derived from an EMBL/GenBank/DDBJ whole genome shotgun (WGS) entry which is preliminary data.</text>
</comment>
<name>A0AA88D583_FICCA</name>
<proteinExistence type="inferred from homology"/>
<dbReference type="InterPro" id="IPR027417">
    <property type="entry name" value="P-loop_NTPase"/>
</dbReference>
<accession>A0AA88D583</accession>
<evidence type="ECO:0000313" key="7">
    <source>
        <dbReference type="Proteomes" id="UP001187192"/>
    </source>
</evidence>
<evidence type="ECO:0000256" key="1">
    <source>
        <dbReference type="ARBA" id="ARBA00005771"/>
    </source>
</evidence>
<keyword evidence="7" id="KW-1185">Reference proteome</keyword>
<evidence type="ECO:0000259" key="5">
    <source>
        <dbReference type="Pfam" id="PF00685"/>
    </source>
</evidence>
<dbReference type="Gene3D" id="3.40.50.300">
    <property type="entry name" value="P-loop containing nucleotide triphosphate hydrolases"/>
    <property type="match status" value="1"/>
</dbReference>
<feature type="compositionally biased region" description="Basic and acidic residues" evidence="4">
    <location>
        <begin position="1"/>
        <end position="13"/>
    </location>
</feature>
<dbReference type="Pfam" id="PF00685">
    <property type="entry name" value="Sulfotransfer_1"/>
    <property type="match status" value="1"/>
</dbReference>
<protein>
    <recommendedName>
        <fullName evidence="3">Sulfotransferase</fullName>
        <ecNumber evidence="3">2.8.2.-</ecNumber>
    </recommendedName>
</protein>
<feature type="region of interest" description="Disordered" evidence="4">
    <location>
        <begin position="1"/>
        <end position="29"/>
    </location>
</feature>
<feature type="domain" description="Sulfotransferase" evidence="5">
    <location>
        <begin position="117"/>
        <end position="376"/>
    </location>
</feature>
<gene>
    <name evidence="6" type="ORF">TIFTF001_011275</name>
</gene>
<evidence type="ECO:0000313" key="6">
    <source>
        <dbReference type="EMBL" id="GMN42057.1"/>
    </source>
</evidence>
<dbReference type="GO" id="GO:0008146">
    <property type="term" value="F:sulfotransferase activity"/>
    <property type="evidence" value="ECO:0007669"/>
    <property type="project" value="InterPro"/>
</dbReference>
<dbReference type="InterPro" id="IPR000863">
    <property type="entry name" value="Sulfotransferase_dom"/>
</dbReference>
<dbReference type="EC" id="2.8.2.-" evidence="3"/>
<dbReference type="AlphaFoldDB" id="A0AA88D583"/>
<evidence type="ECO:0000256" key="3">
    <source>
        <dbReference type="RuleBase" id="RU361155"/>
    </source>
</evidence>